<evidence type="ECO:0000256" key="10">
    <source>
        <dbReference type="ARBA" id="ARBA00048975"/>
    </source>
</evidence>
<keyword evidence="8" id="KW-0808">Transferase</keyword>
<dbReference type="PANTHER" id="PTHR30372">
    <property type="entry name" value="LIPID-A-DISACCHARIDE SYNTHASE"/>
    <property type="match status" value="1"/>
</dbReference>
<dbReference type="RefSeq" id="WP_377213370.1">
    <property type="nucleotide sequence ID" value="NZ_JBHTJV010000013.1"/>
</dbReference>
<dbReference type="Proteomes" id="UP001597101">
    <property type="component" value="Unassembled WGS sequence"/>
</dbReference>
<evidence type="ECO:0000256" key="4">
    <source>
        <dbReference type="ARBA" id="ARBA00020902"/>
    </source>
</evidence>
<keyword evidence="5" id="KW-0444">Lipid biosynthesis</keyword>
<evidence type="ECO:0000313" key="11">
    <source>
        <dbReference type="EMBL" id="MFD0917511.1"/>
    </source>
</evidence>
<dbReference type="SUPFAM" id="SSF53756">
    <property type="entry name" value="UDP-Glycosyltransferase/glycogen phosphorylase"/>
    <property type="match status" value="1"/>
</dbReference>
<evidence type="ECO:0000256" key="1">
    <source>
        <dbReference type="ARBA" id="ARBA00002056"/>
    </source>
</evidence>
<evidence type="ECO:0000256" key="6">
    <source>
        <dbReference type="ARBA" id="ARBA00022556"/>
    </source>
</evidence>
<dbReference type="InterPro" id="IPR003835">
    <property type="entry name" value="Glyco_trans_19"/>
</dbReference>
<evidence type="ECO:0000256" key="3">
    <source>
        <dbReference type="ARBA" id="ARBA00012687"/>
    </source>
</evidence>
<keyword evidence="9" id="KW-0443">Lipid metabolism</keyword>
<reference evidence="12" key="1">
    <citation type="journal article" date="2019" name="Int. J. Syst. Evol. Microbiol.">
        <title>The Global Catalogue of Microorganisms (GCM) 10K type strain sequencing project: providing services to taxonomists for standard genome sequencing and annotation.</title>
        <authorList>
            <consortium name="The Broad Institute Genomics Platform"/>
            <consortium name="The Broad Institute Genome Sequencing Center for Infectious Disease"/>
            <person name="Wu L."/>
            <person name="Ma J."/>
        </authorList>
    </citation>
    <scope>NUCLEOTIDE SEQUENCE [LARGE SCALE GENOMIC DNA]</scope>
    <source>
        <strain evidence="12">CCUG 60023</strain>
    </source>
</reference>
<evidence type="ECO:0000256" key="9">
    <source>
        <dbReference type="ARBA" id="ARBA00023098"/>
    </source>
</evidence>
<dbReference type="EC" id="2.4.1.182" evidence="3"/>
<proteinExistence type="inferred from homology"/>
<keyword evidence="6" id="KW-0441">Lipid A biosynthesis</keyword>
<evidence type="ECO:0000313" key="12">
    <source>
        <dbReference type="Proteomes" id="UP001597101"/>
    </source>
</evidence>
<accession>A0ABW3FG86</accession>
<evidence type="ECO:0000256" key="2">
    <source>
        <dbReference type="ARBA" id="ARBA00007868"/>
    </source>
</evidence>
<organism evidence="11 12">
    <name type="scientific">Pseudahrensia aquimaris</name>
    <dbReference type="NCBI Taxonomy" id="744461"/>
    <lineage>
        <taxon>Bacteria</taxon>
        <taxon>Pseudomonadati</taxon>
        <taxon>Pseudomonadota</taxon>
        <taxon>Alphaproteobacteria</taxon>
        <taxon>Hyphomicrobiales</taxon>
        <taxon>Ahrensiaceae</taxon>
        <taxon>Pseudahrensia</taxon>
    </lineage>
</organism>
<keyword evidence="12" id="KW-1185">Reference proteome</keyword>
<evidence type="ECO:0000256" key="8">
    <source>
        <dbReference type="ARBA" id="ARBA00022679"/>
    </source>
</evidence>
<dbReference type="Pfam" id="PF02684">
    <property type="entry name" value="LpxB"/>
    <property type="match status" value="1"/>
</dbReference>
<evidence type="ECO:0000256" key="5">
    <source>
        <dbReference type="ARBA" id="ARBA00022516"/>
    </source>
</evidence>
<evidence type="ECO:0000256" key="7">
    <source>
        <dbReference type="ARBA" id="ARBA00022676"/>
    </source>
</evidence>
<gene>
    <name evidence="11" type="ORF">ACFQ14_13960</name>
</gene>
<comment type="similarity">
    <text evidence="2">Belongs to the LpxB family.</text>
</comment>
<keyword evidence="7" id="KW-0328">Glycosyltransferase</keyword>
<comment type="function">
    <text evidence="1">Condensation of UDP-2,3-diacylglucosamine and 2,3-diacylglucosamine-1-phosphate to form lipid A disaccharide, a precursor of lipid A, a phosphorylated glycolipid that anchors the lipopolysaccharide to the outer membrane of the cell.</text>
</comment>
<sequence>MSGKQLKVYFVLGEESGDALAADLLIGLRNEAENRGIEVQASGLAGPKLSALGVTSLFDISDIAVMGISAVLARLPSIINRIHRTVDDAVTARPDVIVLVDSPDFTHAVGKRVRAKMPDVPIIKYVCPSVWAWRPGRALKMAAFIDHVLTILPFEPSVLHELGGPEATYVGHPLASNIAARSNELPKGSNTPATLLVLPGSRGSEVKRMLPVFGQTLDLLAKRGIEFNAVLPAVPHLRDQIRDGIADWTVQPQIVDSADNSETFQTAHAALAASGTVLLQLALNRVPMISCYKLDPLATRLLYLVKAWSAALPNLIAGWPLVSEYYNGYVNAEKLSRELERLLTDTPERAAQLAGFDVVAEKLETDTPTAQAAAKAIFSVIETKNPGLLTGV</sequence>
<dbReference type="PANTHER" id="PTHR30372:SF4">
    <property type="entry name" value="LIPID-A-DISACCHARIDE SYNTHASE, MITOCHONDRIAL-RELATED"/>
    <property type="match status" value="1"/>
</dbReference>
<comment type="catalytic activity">
    <reaction evidence="10">
        <text>a lipid X + a UDP-2-N,3-O-bis[(3R)-3-hydroxyacyl]-alpha-D-glucosamine = a lipid A disaccharide + UDP + H(+)</text>
        <dbReference type="Rhea" id="RHEA:67828"/>
        <dbReference type="ChEBI" id="CHEBI:15378"/>
        <dbReference type="ChEBI" id="CHEBI:58223"/>
        <dbReference type="ChEBI" id="CHEBI:137748"/>
        <dbReference type="ChEBI" id="CHEBI:176338"/>
        <dbReference type="ChEBI" id="CHEBI:176343"/>
        <dbReference type="EC" id="2.4.1.182"/>
    </reaction>
</comment>
<dbReference type="EMBL" id="JBHTJV010000013">
    <property type="protein sequence ID" value="MFD0917511.1"/>
    <property type="molecule type" value="Genomic_DNA"/>
</dbReference>
<name>A0ABW3FG86_9HYPH</name>
<comment type="caution">
    <text evidence="11">The sequence shown here is derived from an EMBL/GenBank/DDBJ whole genome shotgun (WGS) entry which is preliminary data.</text>
</comment>
<protein>
    <recommendedName>
        <fullName evidence="4">Lipid-A-disaccharide synthase</fullName>
        <ecNumber evidence="3">2.4.1.182</ecNumber>
    </recommendedName>
</protein>